<dbReference type="EMBL" id="SSTD01009281">
    <property type="protein sequence ID" value="TYK14534.1"/>
    <property type="molecule type" value="Genomic_DNA"/>
</dbReference>
<reference evidence="1 2" key="1">
    <citation type="submission" date="2019-08" db="EMBL/GenBank/DDBJ databases">
        <title>Draft genome sequences of two oriental melons (Cucumis melo L. var makuwa).</title>
        <authorList>
            <person name="Kwon S.-Y."/>
        </authorList>
    </citation>
    <scope>NUCLEOTIDE SEQUENCE [LARGE SCALE GENOMIC DNA]</scope>
    <source>
        <strain evidence="2">cv. Chang Bougi</strain>
        <tissue evidence="1">Leaf</tissue>
    </source>
</reference>
<comment type="caution">
    <text evidence="1">The sequence shown here is derived from an EMBL/GenBank/DDBJ whole genome shotgun (WGS) entry which is preliminary data.</text>
</comment>
<name>A0A5D3CU58_CUCMM</name>
<sequence length="311" mass="35396">MRNHVKRSYNLILSSENSRLTLKVVPVRDREEISRIGRLQRSWFTCVTIHFSSSSQTLTLAAALAPLPSPRITYLCLFPSCARSPTPSGSSLTIIGRLRLHSSKPIQANPSIRKVRHVNPSPLHSIQSLRRLQVNTASFRRAASPSTNLYLSSDHRIFVSRPNRMPPSFVRVGCVLASRYLPLAMSHAILFIPCKPREPLLHSCSFGFTEDPRCSYGIIDCMCLGMRQLGYAIYDPIRTSMRRFCPRCSFGFTEDPRCSYEIIDSCLGFVIRRNHRLHGGQARDLVVLFHIICSWIRARVGSWREDDHLPF</sequence>
<protein>
    <submittedName>
        <fullName evidence="1">Uncharacterized protein</fullName>
    </submittedName>
</protein>
<evidence type="ECO:0000313" key="1">
    <source>
        <dbReference type="EMBL" id="TYK14534.1"/>
    </source>
</evidence>
<dbReference type="AlphaFoldDB" id="A0A5D3CU58"/>
<gene>
    <name evidence="1" type="ORF">E5676_scaffold552G00130</name>
</gene>
<organism evidence="1 2">
    <name type="scientific">Cucumis melo var. makuwa</name>
    <name type="common">Oriental melon</name>
    <dbReference type="NCBI Taxonomy" id="1194695"/>
    <lineage>
        <taxon>Eukaryota</taxon>
        <taxon>Viridiplantae</taxon>
        <taxon>Streptophyta</taxon>
        <taxon>Embryophyta</taxon>
        <taxon>Tracheophyta</taxon>
        <taxon>Spermatophyta</taxon>
        <taxon>Magnoliopsida</taxon>
        <taxon>eudicotyledons</taxon>
        <taxon>Gunneridae</taxon>
        <taxon>Pentapetalae</taxon>
        <taxon>rosids</taxon>
        <taxon>fabids</taxon>
        <taxon>Cucurbitales</taxon>
        <taxon>Cucurbitaceae</taxon>
        <taxon>Benincaseae</taxon>
        <taxon>Cucumis</taxon>
    </lineage>
</organism>
<proteinExistence type="predicted"/>
<dbReference type="Proteomes" id="UP000321947">
    <property type="component" value="Unassembled WGS sequence"/>
</dbReference>
<evidence type="ECO:0000313" key="2">
    <source>
        <dbReference type="Proteomes" id="UP000321947"/>
    </source>
</evidence>
<accession>A0A5D3CU58</accession>